<dbReference type="HOGENOM" id="CLU_048391_0_0_5"/>
<name>N6V9M1_9HYPH</name>
<comment type="caution">
    <text evidence="2">The sequence shown here is derived from an EMBL/GenBank/DDBJ whole genome shotgun (WGS) entry which is preliminary data.</text>
</comment>
<evidence type="ECO:0008006" key="4">
    <source>
        <dbReference type="Google" id="ProtNLM"/>
    </source>
</evidence>
<organism evidence="2 3">
    <name type="scientific">Bartonella bovis 91-4</name>
    <dbReference type="NCBI Taxonomy" id="1094491"/>
    <lineage>
        <taxon>Bacteria</taxon>
        <taxon>Pseudomonadati</taxon>
        <taxon>Pseudomonadota</taxon>
        <taxon>Alphaproteobacteria</taxon>
        <taxon>Hyphomicrobiales</taxon>
        <taxon>Bartonellaceae</taxon>
        <taxon>Bartonella</taxon>
    </lineage>
</organism>
<evidence type="ECO:0000313" key="2">
    <source>
        <dbReference type="EMBL" id="ENN90505.1"/>
    </source>
</evidence>
<dbReference type="eggNOG" id="ENOG503144A">
    <property type="taxonomic scope" value="Bacteria"/>
</dbReference>
<dbReference type="Proteomes" id="UP000014038">
    <property type="component" value="Chromosome"/>
</dbReference>
<keyword evidence="1" id="KW-0732">Signal</keyword>
<feature type="chain" id="PRO_5004126457" description="Right handed beta helix domain-containing protein" evidence="1">
    <location>
        <begin position="40"/>
        <end position="320"/>
    </location>
</feature>
<reference evidence="2 3" key="1">
    <citation type="journal article" date="2013" name="PLoS Genet.">
        <title>A gene transfer agent and a dynamic repertoire of secretion systems hold the keys to the explosive radiation of the emerging pathogen Bartonella.</title>
        <authorList>
            <person name="Guy L."/>
            <person name="Nystedt B."/>
            <person name="Toft C."/>
            <person name="Zaremba-Niedzwiedzka K."/>
            <person name="Berglund E.C."/>
            <person name="Granberg F."/>
            <person name="Naslund K."/>
            <person name="Eriksson A.S."/>
            <person name="Andersson S.G."/>
        </authorList>
    </citation>
    <scope>NUCLEOTIDE SEQUENCE [LARGE SCALE GENOMIC DNA]</scope>
    <source>
        <strain evidence="2 3">91-4</strain>
    </source>
</reference>
<dbReference type="EMBL" id="AGWA01000017">
    <property type="protein sequence ID" value="ENN90505.1"/>
    <property type="molecule type" value="Genomic_DNA"/>
</dbReference>
<sequence length="320" mass="32631">MWVMVMRCVFKHHVYLCVVSTALMAGLSLITSHTSKAYADQNCGSGSVVGTVNNEPIVCDGGVTRILNSRSGGKDININMDKHSGKAAVTVKDGANITILKKLKVTGSKGGGLPVIKVERGGALTLNEDVDVEGATGMQKAIVVDESGSSVTLNGVLKGFERVQVKNGGMVVLGEKVTGIEKVKVKINDGGTVTLNGNVTFNNDEAGIKIEGSGGTANVIGVGRTMTVNGSGSGSDGVGIQMDGAGGTASVVGLNIKNNGGTGTGVDVQSGTGTMTLMGVEISEFRVGVNANKGTVKLMGSRRLRLRMGGRGCGWGNGEC</sequence>
<evidence type="ECO:0000256" key="1">
    <source>
        <dbReference type="SAM" id="SignalP"/>
    </source>
</evidence>
<evidence type="ECO:0000313" key="3">
    <source>
        <dbReference type="Proteomes" id="UP000014038"/>
    </source>
</evidence>
<dbReference type="PATRIC" id="fig|1094491.5.peg.1139"/>
<keyword evidence="3" id="KW-1185">Reference proteome</keyword>
<gene>
    <name evidence="2" type="ORF">BBbe_10470</name>
</gene>
<proteinExistence type="predicted"/>
<feature type="signal peptide" evidence="1">
    <location>
        <begin position="1"/>
        <end position="39"/>
    </location>
</feature>
<accession>N6V9M1</accession>
<dbReference type="AlphaFoldDB" id="N6V9M1"/>
<protein>
    <recommendedName>
        <fullName evidence="4">Right handed beta helix domain-containing protein</fullName>
    </recommendedName>
</protein>